<keyword evidence="4" id="KW-1185">Reference proteome</keyword>
<dbReference type="RefSeq" id="XP_066670735.1">
    <property type="nucleotide sequence ID" value="XM_066807117.1"/>
</dbReference>
<gene>
    <name evidence="3" type="ORF">PG997_002802</name>
</gene>
<organism evidence="3 4">
    <name type="scientific">Apiospora hydei</name>
    <dbReference type="NCBI Taxonomy" id="1337664"/>
    <lineage>
        <taxon>Eukaryota</taxon>
        <taxon>Fungi</taxon>
        <taxon>Dikarya</taxon>
        <taxon>Ascomycota</taxon>
        <taxon>Pezizomycotina</taxon>
        <taxon>Sordariomycetes</taxon>
        <taxon>Xylariomycetidae</taxon>
        <taxon>Amphisphaeriales</taxon>
        <taxon>Apiosporaceae</taxon>
        <taxon>Apiospora</taxon>
    </lineage>
</organism>
<dbReference type="SUPFAM" id="SSF53335">
    <property type="entry name" value="S-adenosyl-L-methionine-dependent methyltransferases"/>
    <property type="match status" value="1"/>
</dbReference>
<dbReference type="InterPro" id="IPR029063">
    <property type="entry name" value="SAM-dependent_MTases_sf"/>
</dbReference>
<feature type="domain" description="Methyltransferase" evidence="2">
    <location>
        <begin position="38"/>
        <end position="173"/>
    </location>
</feature>
<evidence type="ECO:0000313" key="4">
    <source>
        <dbReference type="Proteomes" id="UP001433268"/>
    </source>
</evidence>
<comment type="caution">
    <text evidence="3">The sequence shown here is derived from an EMBL/GenBank/DDBJ whole genome shotgun (WGS) entry which is preliminary data.</text>
</comment>
<dbReference type="Pfam" id="PF13847">
    <property type="entry name" value="Methyltransf_31"/>
    <property type="match status" value="1"/>
</dbReference>
<proteinExistence type="inferred from homology"/>
<dbReference type="Gene3D" id="3.40.50.150">
    <property type="entry name" value="Vaccinia Virus protein VP39"/>
    <property type="match status" value="1"/>
</dbReference>
<dbReference type="EMBL" id="JAQQWN010000004">
    <property type="protein sequence ID" value="KAK8087841.1"/>
    <property type="molecule type" value="Genomic_DNA"/>
</dbReference>
<dbReference type="InterPro" id="IPR025714">
    <property type="entry name" value="Methyltranfer_dom"/>
</dbReference>
<reference evidence="3 4" key="1">
    <citation type="submission" date="2023-01" db="EMBL/GenBank/DDBJ databases">
        <title>Analysis of 21 Apiospora genomes using comparative genomics revels a genus with tremendous synthesis potential of carbohydrate active enzymes and secondary metabolites.</title>
        <authorList>
            <person name="Sorensen T."/>
        </authorList>
    </citation>
    <scope>NUCLEOTIDE SEQUENCE [LARGE SCALE GENOMIC DNA]</scope>
    <source>
        <strain evidence="3 4">CBS 114990</strain>
    </source>
</reference>
<accession>A0ABR1WXG7</accession>
<name>A0ABR1WXG7_9PEZI</name>
<dbReference type="CDD" id="cd02440">
    <property type="entry name" value="AdoMet_MTases"/>
    <property type="match status" value="1"/>
</dbReference>
<dbReference type="GeneID" id="92040177"/>
<dbReference type="PANTHER" id="PTHR43591">
    <property type="entry name" value="METHYLTRANSFERASE"/>
    <property type="match status" value="1"/>
</dbReference>
<dbReference type="Proteomes" id="UP001433268">
    <property type="component" value="Unassembled WGS sequence"/>
</dbReference>
<evidence type="ECO:0000256" key="1">
    <source>
        <dbReference type="ARBA" id="ARBA00038158"/>
    </source>
</evidence>
<evidence type="ECO:0000313" key="3">
    <source>
        <dbReference type="EMBL" id="KAK8087841.1"/>
    </source>
</evidence>
<protein>
    <recommendedName>
        <fullName evidence="2">Methyltransferase domain-containing protein</fullName>
    </recommendedName>
</protein>
<evidence type="ECO:0000259" key="2">
    <source>
        <dbReference type="Pfam" id="PF13847"/>
    </source>
</evidence>
<comment type="similarity">
    <text evidence="1">Belongs to the methyltransferase superfamily. LaeA methyltransferase family.</text>
</comment>
<dbReference type="PANTHER" id="PTHR43591:SF24">
    <property type="entry name" value="2-METHOXY-6-POLYPRENYL-1,4-BENZOQUINOL METHYLASE, MITOCHONDRIAL"/>
    <property type="match status" value="1"/>
</dbReference>
<sequence>MSEQQIEKDAQGYSPATIADRTSRTVDSDASFLKPYLKPSDRILDVGCGPGTITCGFSRLVDSTKGGHVIGIDSSKETIQRARELARTAVPATIQLGNGNGHITSASFGNGATIQFQKEDKLDRLRFVDGAFSVVHANQLFAHLPTAWHRTSALREMRRVLKPGGLLATCDVAELHFYPPRCEIDGVWAANMAHLLSRRQEDACLPGGHMPGLFRAAGFGKPWIEVKKEGDEGDDIYGNGKGRAAAYTKISEDGGKMVVGAGATVHSGREDVKWFADSVIGRLQPGDTFRESWRRAGITDDEVERTCRALEDWGNDEDAWYVALQVEILAWK</sequence>